<comment type="caution">
    <text evidence="3">The sequence shown here is derived from an EMBL/GenBank/DDBJ whole genome shotgun (WGS) entry which is preliminary data.</text>
</comment>
<evidence type="ECO:0000313" key="4">
    <source>
        <dbReference type="Proteomes" id="UP000695562"/>
    </source>
</evidence>
<dbReference type="EMBL" id="AJWJ01000172">
    <property type="protein sequence ID" value="KAF2073972.1"/>
    <property type="molecule type" value="Genomic_DNA"/>
</dbReference>
<dbReference type="PANTHER" id="PTHR46421">
    <property type="entry name" value="PROGRAMMED CELL DEATH PROTEIN 2-LIKE"/>
    <property type="match status" value="1"/>
</dbReference>
<reference evidence="3" key="1">
    <citation type="submission" date="2020-01" db="EMBL/GenBank/DDBJ databases">
        <title>Development of genomics and gene disruption for Polysphondylium violaceum indicates a role for the polyketide synthase stlB in stalk morphogenesis.</title>
        <authorList>
            <person name="Narita B."/>
            <person name="Kawabe Y."/>
            <person name="Kin K."/>
            <person name="Saito T."/>
            <person name="Gibbs R."/>
            <person name="Kuspa A."/>
            <person name="Muzny D."/>
            <person name="Queller D."/>
            <person name="Richards S."/>
            <person name="Strassman J."/>
            <person name="Sucgang R."/>
            <person name="Worley K."/>
            <person name="Schaap P."/>
        </authorList>
    </citation>
    <scope>NUCLEOTIDE SEQUENCE</scope>
    <source>
        <strain evidence="3">QSvi11</strain>
    </source>
</reference>
<dbReference type="PANTHER" id="PTHR46421:SF1">
    <property type="entry name" value="PROGRAMMED CELL DEATH PROTEIN 2-LIKE"/>
    <property type="match status" value="1"/>
</dbReference>
<feature type="region of interest" description="Disordered" evidence="1">
    <location>
        <begin position="44"/>
        <end position="65"/>
    </location>
</feature>
<dbReference type="GO" id="GO:0005737">
    <property type="term" value="C:cytoplasm"/>
    <property type="evidence" value="ECO:0007669"/>
    <property type="project" value="InterPro"/>
</dbReference>
<organism evidence="3 4">
    <name type="scientific">Polysphondylium violaceum</name>
    <dbReference type="NCBI Taxonomy" id="133409"/>
    <lineage>
        <taxon>Eukaryota</taxon>
        <taxon>Amoebozoa</taxon>
        <taxon>Evosea</taxon>
        <taxon>Eumycetozoa</taxon>
        <taxon>Dictyostelia</taxon>
        <taxon>Dictyosteliales</taxon>
        <taxon>Dictyosteliaceae</taxon>
        <taxon>Polysphondylium</taxon>
    </lineage>
</organism>
<dbReference type="OrthoDB" id="366284at2759"/>
<keyword evidence="4" id="KW-1185">Reference proteome</keyword>
<evidence type="ECO:0000256" key="1">
    <source>
        <dbReference type="SAM" id="MobiDB-lite"/>
    </source>
</evidence>
<gene>
    <name evidence="3" type="ORF">CYY_004717</name>
</gene>
<accession>A0A8J4PUP3</accession>
<sequence length="115" mass="12926">MSLDGQKETATPLKCNRCNSTKIFEFQILSTIIPQIQLINNSNSNSNNNNNNNNNNSTTTTATTTTNSKDNIIKTILEFSNAFIYTCPNNCFDKSKDSFNDVIYTEEDIIIEKSI</sequence>
<dbReference type="InterPro" id="IPR052815">
    <property type="entry name" value="PDCD2-like_regulator"/>
</dbReference>
<evidence type="ECO:0000313" key="3">
    <source>
        <dbReference type="EMBL" id="KAF2073972.1"/>
    </source>
</evidence>
<dbReference type="InterPro" id="IPR007320">
    <property type="entry name" value="PDCD2_C"/>
</dbReference>
<feature type="domain" description="Programmed cell death protein 2 C-terminal" evidence="2">
    <location>
        <begin position="7"/>
        <end position="112"/>
    </location>
</feature>
<evidence type="ECO:0000259" key="2">
    <source>
        <dbReference type="Pfam" id="PF04194"/>
    </source>
</evidence>
<protein>
    <recommendedName>
        <fullName evidence="2">Programmed cell death protein 2 C-terminal domain-containing protein</fullName>
    </recommendedName>
</protein>
<dbReference type="Proteomes" id="UP000695562">
    <property type="component" value="Unassembled WGS sequence"/>
</dbReference>
<dbReference type="AlphaFoldDB" id="A0A8J4PUP3"/>
<name>A0A8J4PUP3_9MYCE</name>
<proteinExistence type="predicted"/>
<dbReference type="Pfam" id="PF04194">
    <property type="entry name" value="PDCD2_C"/>
    <property type="match status" value="1"/>
</dbReference>